<evidence type="ECO:0000313" key="2">
    <source>
        <dbReference type="Proteomes" id="UP000789525"/>
    </source>
</evidence>
<gene>
    <name evidence="1" type="ORF">ACOLOM_LOCUS4342</name>
</gene>
<dbReference type="EMBL" id="CAJVPT010007121">
    <property type="protein sequence ID" value="CAG8537746.1"/>
    <property type="molecule type" value="Genomic_DNA"/>
</dbReference>
<evidence type="ECO:0000313" key="1">
    <source>
        <dbReference type="EMBL" id="CAG8537746.1"/>
    </source>
</evidence>
<keyword evidence="2" id="KW-1185">Reference proteome</keyword>
<accession>A0ACA9LRB9</accession>
<name>A0ACA9LRB9_9GLOM</name>
<reference evidence="1" key="1">
    <citation type="submission" date="2021-06" db="EMBL/GenBank/DDBJ databases">
        <authorList>
            <person name="Kallberg Y."/>
            <person name="Tangrot J."/>
            <person name="Rosling A."/>
        </authorList>
    </citation>
    <scope>NUCLEOTIDE SEQUENCE</scope>
    <source>
        <strain evidence="1">CL356</strain>
    </source>
</reference>
<protein>
    <submittedName>
        <fullName evidence="1">4787_t:CDS:1</fullName>
    </submittedName>
</protein>
<proteinExistence type="predicted"/>
<sequence>MSQIPYEPNLYSAPKSPLMTPKSPSFRPAPESPPHPPGISSNHNKPRVNPIIDLLETEEEYVNDLKTLIQKTTTSWTHDNPPPPELDRMFCLVNDVFKENEDFYSSLSKIDVNPRNPRSAQEIADILMVWVDQMERPYTKYYQEYRKGFDSWPEIEGNASLQQILNTITAEKNRPMTLDYFFELPLKRIYYYKKLYARIHKSSEPGKPDYEILTNANQRIDNLLELEELAKKNAIRPRDEIQSSEAQNENDDDHQRNNVNKETRKLTLQDLEVTLDTSRVVDLFTKRPKVRQLLIYFRFALKFQDSQLLITHVKAHLFLLSDLLLICQRLSPEEKKQNPTKEFWLLYPPMSGRHLSVLDMHDDKEENKGLKKVWLSGLVEMIEFTSNISALVRSPTKPKEDLVNQGDNHHEVNQALSDVEKKSPTSGNFSNDQHQWSQPKTPISPDYPQFLPESSISREPEPSIEPFAETLFQTSLCNVSTWADEWRPLNAQDNCYIEIRLTMDKRYYMVVVLENYQMIVLQLLIDQSVHVHRDSPCAITITCEMGQRRDYYYINLSTSFEADKLFTYLTRPENNVTELNAPSSLSPKVETEFAPRTSSLQTRDNGLPREIESDPIRLIESRCRVFLKNDHAMWTNFGWGTVKVLLEVPSNQKRIMIMTDKQKSKMVDAIICEAGVEKVGKTGIAITINNIPASYGGTTIIYMIQMKDEIAATKAFK</sequence>
<organism evidence="1 2">
    <name type="scientific">Acaulospora colombiana</name>
    <dbReference type="NCBI Taxonomy" id="27376"/>
    <lineage>
        <taxon>Eukaryota</taxon>
        <taxon>Fungi</taxon>
        <taxon>Fungi incertae sedis</taxon>
        <taxon>Mucoromycota</taxon>
        <taxon>Glomeromycotina</taxon>
        <taxon>Glomeromycetes</taxon>
        <taxon>Diversisporales</taxon>
        <taxon>Acaulosporaceae</taxon>
        <taxon>Acaulospora</taxon>
    </lineage>
</organism>
<dbReference type="Proteomes" id="UP000789525">
    <property type="component" value="Unassembled WGS sequence"/>
</dbReference>
<feature type="non-terminal residue" evidence="1">
    <location>
        <position position="717"/>
    </location>
</feature>
<comment type="caution">
    <text evidence="1">The sequence shown here is derived from an EMBL/GenBank/DDBJ whole genome shotgun (WGS) entry which is preliminary data.</text>
</comment>